<dbReference type="InterPro" id="IPR036950">
    <property type="entry name" value="PBP_transglycosylase"/>
</dbReference>
<keyword evidence="2" id="KW-0808">Transferase</keyword>
<organism evidence="3">
    <name type="scientific">uncultured Herpetosiphon sp</name>
    <dbReference type="NCBI Taxonomy" id="290606"/>
    <lineage>
        <taxon>Bacteria</taxon>
        <taxon>Bacillati</taxon>
        <taxon>Chloroflexota</taxon>
        <taxon>Chloroflexia</taxon>
        <taxon>Herpetosiphonales</taxon>
        <taxon>Herpetosiphonaceae</taxon>
        <taxon>Herpetosiphon</taxon>
        <taxon>environmental samples</taxon>
    </lineage>
</organism>
<dbReference type="InterPro" id="IPR012338">
    <property type="entry name" value="Beta-lactam/transpept-like"/>
</dbReference>
<name>A0A060CF36_9CHLR</name>
<dbReference type="InterPro" id="IPR050396">
    <property type="entry name" value="Glycosyltr_51/Transpeptidase"/>
</dbReference>
<feature type="non-terminal residue" evidence="3">
    <location>
        <position position="160"/>
    </location>
</feature>
<dbReference type="PANTHER" id="PTHR32282:SF33">
    <property type="entry name" value="PEPTIDOGLYCAN GLYCOSYLTRANSFERASE"/>
    <property type="match status" value="1"/>
</dbReference>
<dbReference type="Gene3D" id="3.40.710.10">
    <property type="entry name" value="DD-peptidase/beta-lactamase superfamily"/>
    <property type="match status" value="1"/>
</dbReference>
<dbReference type="PANTHER" id="PTHR32282">
    <property type="entry name" value="BINDING PROTEIN TRANSPEPTIDASE, PUTATIVE-RELATED"/>
    <property type="match status" value="1"/>
</dbReference>
<dbReference type="EMBL" id="KF126210">
    <property type="protein sequence ID" value="AIA93557.1"/>
    <property type="molecule type" value="Genomic_DNA"/>
</dbReference>
<evidence type="ECO:0000313" key="3">
    <source>
        <dbReference type="EMBL" id="AIA93557.1"/>
    </source>
</evidence>
<proteinExistence type="predicted"/>
<dbReference type="GO" id="GO:0008955">
    <property type="term" value="F:peptidoglycan glycosyltransferase activity"/>
    <property type="evidence" value="ECO:0007669"/>
    <property type="project" value="TreeGrafter"/>
</dbReference>
<keyword evidence="1" id="KW-0328">Glycosyltransferase</keyword>
<sequence length="160" mass="17110">AMLIGVLPAPSAYSPISGNPEYAKERQATVLSRMVDNKVITQAEADAAKAETLTYASQENSVNSEAPHFAEMVLNELYDKYGEERVTRSGFRVTTTLDPTLQKAATDAVNSRMSFIQKNGGSNAAVVAVDPTTGAVRAMVGSADYNNTEFGKVNMATTPR</sequence>
<dbReference type="SUPFAM" id="SSF56601">
    <property type="entry name" value="beta-lactamase/transpeptidase-like"/>
    <property type="match status" value="1"/>
</dbReference>
<accession>A0A060CF36</accession>
<protein>
    <submittedName>
        <fullName evidence="3">CAZy families GT51 protein</fullName>
    </submittedName>
</protein>
<dbReference type="GO" id="GO:0009252">
    <property type="term" value="P:peptidoglycan biosynthetic process"/>
    <property type="evidence" value="ECO:0007669"/>
    <property type="project" value="TreeGrafter"/>
</dbReference>
<evidence type="ECO:0000256" key="1">
    <source>
        <dbReference type="ARBA" id="ARBA00022676"/>
    </source>
</evidence>
<dbReference type="Gene3D" id="1.10.3810.10">
    <property type="entry name" value="Biosynthetic peptidoglycan transglycosylase-like"/>
    <property type="match status" value="1"/>
</dbReference>
<dbReference type="GO" id="GO:0030288">
    <property type="term" value="C:outer membrane-bounded periplasmic space"/>
    <property type="evidence" value="ECO:0007669"/>
    <property type="project" value="TreeGrafter"/>
</dbReference>
<feature type="non-terminal residue" evidence="3">
    <location>
        <position position="1"/>
    </location>
</feature>
<evidence type="ECO:0000256" key="2">
    <source>
        <dbReference type="ARBA" id="ARBA00022679"/>
    </source>
</evidence>
<reference evidence="3" key="1">
    <citation type="journal article" date="2013" name="Environ. Microbiol.">
        <title>Seasonally variable intestinal metagenomes of the red palm weevil (Rhynchophorus ferrugineus).</title>
        <authorList>
            <person name="Jia S."/>
            <person name="Zhang X."/>
            <person name="Zhang G."/>
            <person name="Yin A."/>
            <person name="Zhang S."/>
            <person name="Li F."/>
            <person name="Wang L."/>
            <person name="Zhao D."/>
            <person name="Yun Q."/>
            <person name="Tala"/>
            <person name="Wang J."/>
            <person name="Sun G."/>
            <person name="Baabdullah M."/>
            <person name="Yu X."/>
            <person name="Hu S."/>
            <person name="Al-Mssallem I.S."/>
            <person name="Yu J."/>
        </authorList>
    </citation>
    <scope>NUCLEOTIDE SEQUENCE</scope>
</reference>
<dbReference type="AlphaFoldDB" id="A0A060CF36"/>